<evidence type="ECO:0000313" key="1">
    <source>
        <dbReference type="EMBL" id="GME80249.1"/>
    </source>
</evidence>
<reference evidence="1" key="1">
    <citation type="submission" date="2023-04" db="EMBL/GenBank/DDBJ databases">
        <title>Ambrosiozyma monospora NBRC 10751.</title>
        <authorList>
            <person name="Ichikawa N."/>
            <person name="Sato H."/>
            <person name="Tonouchi N."/>
        </authorList>
    </citation>
    <scope>NUCLEOTIDE SEQUENCE</scope>
    <source>
        <strain evidence="1">NBRC 10751</strain>
    </source>
</reference>
<proteinExistence type="predicted"/>
<sequence length="288" mass="32817">MESDEAYSYGIQNGPLLAKPKKPKAKSIPVPIPDNFIKVYEMERIIVFPRAGSYKDEYYSWKIAFRAGTLEIRDSADALLFHVPMSCITLVQFSSTPNSSKLNFMLNFKGDRAIKFPNENIGTSSLWVFLIGYKSTSIMSLKEEFLNTKTNDCDYNELKANYLKSSNSISPTNFYGKSTKRHTTFNITPDHLATTTRSRHSRGIQMDYKGMDGDSEPTPIEVFEGVEEAEEQKTAEVLYELISYEDQIVFQPSLHYKFDDGTKMAITNNDFKCLYNGKEQRSIPSLTL</sequence>
<evidence type="ECO:0000313" key="2">
    <source>
        <dbReference type="Proteomes" id="UP001165064"/>
    </source>
</evidence>
<name>A0ACB5T3I6_AMBMO</name>
<gene>
    <name evidence="1" type="ORF">Amon02_000436400</name>
</gene>
<protein>
    <submittedName>
        <fullName evidence="1">Unnamed protein product</fullName>
    </submittedName>
</protein>
<keyword evidence="2" id="KW-1185">Reference proteome</keyword>
<comment type="caution">
    <text evidence="1">The sequence shown here is derived from an EMBL/GenBank/DDBJ whole genome shotgun (WGS) entry which is preliminary data.</text>
</comment>
<dbReference type="EMBL" id="BSXS01002971">
    <property type="protein sequence ID" value="GME80249.1"/>
    <property type="molecule type" value="Genomic_DNA"/>
</dbReference>
<accession>A0ACB5T3I6</accession>
<organism evidence="1 2">
    <name type="scientific">Ambrosiozyma monospora</name>
    <name type="common">Yeast</name>
    <name type="synonym">Endomycopsis monosporus</name>
    <dbReference type="NCBI Taxonomy" id="43982"/>
    <lineage>
        <taxon>Eukaryota</taxon>
        <taxon>Fungi</taxon>
        <taxon>Dikarya</taxon>
        <taxon>Ascomycota</taxon>
        <taxon>Saccharomycotina</taxon>
        <taxon>Pichiomycetes</taxon>
        <taxon>Pichiales</taxon>
        <taxon>Pichiaceae</taxon>
        <taxon>Ambrosiozyma</taxon>
    </lineage>
</organism>
<dbReference type="Proteomes" id="UP001165064">
    <property type="component" value="Unassembled WGS sequence"/>
</dbReference>